<protein>
    <submittedName>
        <fullName evidence="2">Uncharacterized protein</fullName>
    </submittedName>
</protein>
<reference evidence="2 3" key="1">
    <citation type="submission" date="2014-04" db="EMBL/GenBank/DDBJ databases">
        <title>Genome assembly of Hyalangium minutum DSM 14724.</title>
        <authorList>
            <person name="Sharma G."/>
            <person name="Subramanian S."/>
        </authorList>
    </citation>
    <scope>NUCLEOTIDE SEQUENCE [LARGE SCALE GENOMIC DNA]</scope>
    <source>
        <strain evidence="2 3">DSM 14724</strain>
    </source>
</reference>
<evidence type="ECO:0000313" key="2">
    <source>
        <dbReference type="EMBL" id="KFE67973.1"/>
    </source>
</evidence>
<keyword evidence="3" id="KW-1185">Reference proteome</keyword>
<evidence type="ECO:0000256" key="1">
    <source>
        <dbReference type="SAM" id="MobiDB-lite"/>
    </source>
</evidence>
<feature type="compositionally biased region" description="Basic and acidic residues" evidence="1">
    <location>
        <begin position="44"/>
        <end position="58"/>
    </location>
</feature>
<dbReference type="STRING" id="394096.DB31_7210"/>
<dbReference type="EMBL" id="JMCB01000006">
    <property type="protein sequence ID" value="KFE67973.1"/>
    <property type="molecule type" value="Genomic_DNA"/>
</dbReference>
<feature type="region of interest" description="Disordered" evidence="1">
    <location>
        <begin position="38"/>
        <end position="68"/>
    </location>
</feature>
<evidence type="ECO:0000313" key="3">
    <source>
        <dbReference type="Proteomes" id="UP000028725"/>
    </source>
</evidence>
<dbReference type="AlphaFoldDB" id="A0A085WJW0"/>
<comment type="caution">
    <text evidence="2">The sequence shown here is derived from an EMBL/GenBank/DDBJ whole genome shotgun (WGS) entry which is preliminary data.</text>
</comment>
<dbReference type="Proteomes" id="UP000028725">
    <property type="component" value="Unassembled WGS sequence"/>
</dbReference>
<organism evidence="2 3">
    <name type="scientific">Hyalangium minutum</name>
    <dbReference type="NCBI Taxonomy" id="394096"/>
    <lineage>
        <taxon>Bacteria</taxon>
        <taxon>Pseudomonadati</taxon>
        <taxon>Myxococcota</taxon>
        <taxon>Myxococcia</taxon>
        <taxon>Myxococcales</taxon>
        <taxon>Cystobacterineae</taxon>
        <taxon>Archangiaceae</taxon>
        <taxon>Hyalangium</taxon>
    </lineage>
</organism>
<name>A0A085WJW0_9BACT</name>
<sequence length="97" mass="10489">MSRVSGGGPLRAPCSGRGVLPWGGSFPRRRRILSVQLAAPDPGDSEHEPYDSQRDDPLSVHAHSGGCGVGASDIKPEVRFHGFRTRDRRLFGVRVPS</sequence>
<accession>A0A085WJW0</accession>
<gene>
    <name evidence="2" type="ORF">DB31_7210</name>
</gene>
<proteinExistence type="predicted"/>